<dbReference type="AlphaFoldDB" id="A0A2S4VCX9"/>
<evidence type="ECO:0000313" key="2">
    <source>
        <dbReference type="Proteomes" id="UP000238274"/>
    </source>
</evidence>
<protein>
    <submittedName>
        <fullName evidence="1">Uncharacterized protein</fullName>
    </submittedName>
</protein>
<keyword evidence="2" id="KW-1185">Reference proteome</keyword>
<reference evidence="2" key="3">
    <citation type="journal article" date="2018" name="Mol. Plant Microbe Interact.">
        <title>Genome sequence resources for the wheat stripe rust pathogen (Puccinia striiformis f. sp. tritici) and the barley stripe rust pathogen (Puccinia striiformis f. sp. hordei).</title>
        <authorList>
            <person name="Xia C."/>
            <person name="Wang M."/>
            <person name="Yin C."/>
            <person name="Cornejo O.E."/>
            <person name="Hulbert S.H."/>
            <person name="Chen X."/>
        </authorList>
    </citation>
    <scope>NUCLEOTIDE SEQUENCE [LARGE SCALE GENOMIC DNA]</scope>
    <source>
        <strain evidence="2">93TX-2</strain>
    </source>
</reference>
<name>A0A2S4VCX9_9BASI</name>
<dbReference type="EMBL" id="PKSM01000148">
    <property type="protein sequence ID" value="POW07335.1"/>
    <property type="molecule type" value="Genomic_DNA"/>
</dbReference>
<reference evidence="2" key="2">
    <citation type="journal article" date="2018" name="BMC Genomics">
        <title>Genomic insights into host adaptation between the wheat stripe rust pathogen (Puccinia striiformis f. sp. tritici) and the barley stripe rust pathogen (Puccinia striiformis f. sp. hordei).</title>
        <authorList>
            <person name="Xia C."/>
            <person name="Wang M."/>
            <person name="Yin C."/>
            <person name="Cornejo O.E."/>
            <person name="Hulbert S.H."/>
            <person name="Chen X."/>
        </authorList>
    </citation>
    <scope>NUCLEOTIDE SEQUENCE [LARGE SCALE GENOMIC DNA]</scope>
    <source>
        <strain evidence="2">93TX-2</strain>
    </source>
</reference>
<feature type="non-terminal residue" evidence="1">
    <location>
        <position position="88"/>
    </location>
</feature>
<comment type="caution">
    <text evidence="1">The sequence shown here is derived from an EMBL/GenBank/DDBJ whole genome shotgun (WGS) entry which is preliminary data.</text>
</comment>
<sequence>MSLADLTKTINNTTLTRFSENVIVLLLRNLGGESRVEDDGSSDGIVSSPSSSWGMFKQLDLSYLVHPTPIRVNPKQPLEMVVSLSRKI</sequence>
<proteinExistence type="predicted"/>
<organism evidence="1 2">
    <name type="scientific">Puccinia striiformis</name>
    <dbReference type="NCBI Taxonomy" id="27350"/>
    <lineage>
        <taxon>Eukaryota</taxon>
        <taxon>Fungi</taxon>
        <taxon>Dikarya</taxon>
        <taxon>Basidiomycota</taxon>
        <taxon>Pucciniomycotina</taxon>
        <taxon>Pucciniomycetes</taxon>
        <taxon>Pucciniales</taxon>
        <taxon>Pucciniaceae</taxon>
        <taxon>Puccinia</taxon>
    </lineage>
</organism>
<dbReference type="VEuPathDB" id="FungiDB:PSHT_09978"/>
<gene>
    <name evidence="1" type="ORF">PSHT_09978</name>
</gene>
<accession>A0A2S4VCX9</accession>
<dbReference type="VEuPathDB" id="FungiDB:PSTT_09852"/>
<evidence type="ECO:0000313" key="1">
    <source>
        <dbReference type="EMBL" id="POW07335.1"/>
    </source>
</evidence>
<reference evidence="1 2" key="1">
    <citation type="submission" date="2017-12" db="EMBL/GenBank/DDBJ databases">
        <title>Gene loss provides genomic basis for host adaptation in cereal stripe rust fungi.</title>
        <authorList>
            <person name="Xia C."/>
        </authorList>
    </citation>
    <scope>NUCLEOTIDE SEQUENCE [LARGE SCALE GENOMIC DNA]</scope>
    <source>
        <strain evidence="1 2">93TX-2</strain>
    </source>
</reference>
<dbReference type="Proteomes" id="UP000238274">
    <property type="component" value="Unassembled WGS sequence"/>
</dbReference>